<feature type="transmembrane region" description="Helical" evidence="6">
    <location>
        <begin position="265"/>
        <end position="284"/>
    </location>
</feature>
<dbReference type="InterPro" id="IPR036259">
    <property type="entry name" value="MFS_trans_sf"/>
</dbReference>
<evidence type="ECO:0000256" key="4">
    <source>
        <dbReference type="ARBA" id="ARBA00023136"/>
    </source>
</evidence>
<feature type="transmembrane region" description="Helical" evidence="6">
    <location>
        <begin position="236"/>
        <end position="253"/>
    </location>
</feature>
<dbReference type="GO" id="GO:0022857">
    <property type="term" value="F:transmembrane transporter activity"/>
    <property type="evidence" value="ECO:0007669"/>
    <property type="project" value="InterPro"/>
</dbReference>
<feature type="transmembrane region" description="Helical" evidence="6">
    <location>
        <begin position="507"/>
        <end position="526"/>
    </location>
</feature>
<evidence type="ECO:0000256" key="1">
    <source>
        <dbReference type="ARBA" id="ARBA00004141"/>
    </source>
</evidence>
<evidence type="ECO:0000259" key="7">
    <source>
        <dbReference type="PROSITE" id="PS50850"/>
    </source>
</evidence>
<dbReference type="AlphaFoldDB" id="A0A9P9DKT0"/>
<evidence type="ECO:0000256" key="2">
    <source>
        <dbReference type="ARBA" id="ARBA00022692"/>
    </source>
</evidence>
<name>A0A9P9DKT0_9PLEO</name>
<dbReference type="Pfam" id="PF07690">
    <property type="entry name" value="MFS_1"/>
    <property type="match status" value="1"/>
</dbReference>
<feature type="transmembrane region" description="Helical" evidence="6">
    <location>
        <begin position="105"/>
        <end position="124"/>
    </location>
</feature>
<keyword evidence="4 6" id="KW-0472">Membrane</keyword>
<reference evidence="8" key="1">
    <citation type="journal article" date="2021" name="Nat. Commun.">
        <title>Genetic determinants of endophytism in the Arabidopsis root mycobiome.</title>
        <authorList>
            <person name="Mesny F."/>
            <person name="Miyauchi S."/>
            <person name="Thiergart T."/>
            <person name="Pickel B."/>
            <person name="Atanasova L."/>
            <person name="Karlsson M."/>
            <person name="Huettel B."/>
            <person name="Barry K.W."/>
            <person name="Haridas S."/>
            <person name="Chen C."/>
            <person name="Bauer D."/>
            <person name="Andreopoulos W."/>
            <person name="Pangilinan J."/>
            <person name="LaButti K."/>
            <person name="Riley R."/>
            <person name="Lipzen A."/>
            <person name="Clum A."/>
            <person name="Drula E."/>
            <person name="Henrissat B."/>
            <person name="Kohler A."/>
            <person name="Grigoriev I.V."/>
            <person name="Martin F.M."/>
            <person name="Hacquard S."/>
        </authorList>
    </citation>
    <scope>NUCLEOTIDE SEQUENCE</scope>
    <source>
        <strain evidence="8">MPI-CAGE-CH-0243</strain>
    </source>
</reference>
<evidence type="ECO:0000256" key="3">
    <source>
        <dbReference type="ARBA" id="ARBA00022989"/>
    </source>
</evidence>
<protein>
    <submittedName>
        <fullName evidence="8">Major facilitator superfamily domain-containing protein</fullName>
    </submittedName>
</protein>
<evidence type="ECO:0000256" key="6">
    <source>
        <dbReference type="SAM" id="Phobius"/>
    </source>
</evidence>
<dbReference type="PANTHER" id="PTHR23501">
    <property type="entry name" value="MAJOR FACILITATOR SUPERFAMILY"/>
    <property type="match status" value="1"/>
</dbReference>
<keyword evidence="3 6" id="KW-1133">Transmembrane helix</keyword>
<dbReference type="EMBL" id="JAGMWT010000010">
    <property type="protein sequence ID" value="KAH7121300.1"/>
    <property type="molecule type" value="Genomic_DNA"/>
</dbReference>
<feature type="transmembrane region" description="Helical" evidence="6">
    <location>
        <begin position="37"/>
        <end position="63"/>
    </location>
</feature>
<comment type="caution">
    <text evidence="8">The sequence shown here is derived from an EMBL/GenBank/DDBJ whole genome shotgun (WGS) entry which is preliminary data.</text>
</comment>
<keyword evidence="9" id="KW-1185">Reference proteome</keyword>
<evidence type="ECO:0000313" key="9">
    <source>
        <dbReference type="Proteomes" id="UP000700596"/>
    </source>
</evidence>
<feature type="domain" description="Major facilitator superfamily (MFS) profile" evidence="7">
    <location>
        <begin position="40"/>
        <end position="529"/>
    </location>
</feature>
<organism evidence="8 9">
    <name type="scientific">Dendryphion nanum</name>
    <dbReference type="NCBI Taxonomy" id="256645"/>
    <lineage>
        <taxon>Eukaryota</taxon>
        <taxon>Fungi</taxon>
        <taxon>Dikarya</taxon>
        <taxon>Ascomycota</taxon>
        <taxon>Pezizomycotina</taxon>
        <taxon>Dothideomycetes</taxon>
        <taxon>Pleosporomycetidae</taxon>
        <taxon>Pleosporales</taxon>
        <taxon>Torulaceae</taxon>
        <taxon>Dendryphion</taxon>
    </lineage>
</organism>
<dbReference type="SUPFAM" id="SSF103473">
    <property type="entry name" value="MFS general substrate transporter"/>
    <property type="match status" value="1"/>
</dbReference>
<feature type="transmembrane region" description="Helical" evidence="6">
    <location>
        <begin position="75"/>
        <end position="93"/>
    </location>
</feature>
<comment type="subcellular location">
    <subcellularLocation>
        <location evidence="1">Membrane</location>
        <topology evidence="1">Multi-pass membrane protein</topology>
    </subcellularLocation>
</comment>
<dbReference type="CDD" id="cd17502">
    <property type="entry name" value="MFS_Azr1_MDR_like"/>
    <property type="match status" value="1"/>
</dbReference>
<dbReference type="Proteomes" id="UP000700596">
    <property type="component" value="Unassembled WGS sequence"/>
</dbReference>
<sequence length="556" mass="60084">MEEKNSRNGATDKRKFAQSDAPCEVVHEKKYPKGIRFILLTLALMLAIFIMALDTSIISTAIPSITSEFHSLDDIGWYTSAYLLPLMSLQPMFGKIYTFFTIKPLLIASMLVFECGSIICAIAPSSYVFIIGRVVAGVGAASIYAGGTIIITSAVPLRKLSMYLSALSSMYAVANLSGPPLGGIFTDSAKLTWRFCFWINLPLGFISIAAFVFILQEPERETVQISWKTKLSKVDLGGTTLFVSSVILLFIALKFGGNESPWKSPRVIVCFVLSGVFLGAFIILQRHLKEDATIPPRIFLNRSVASSVLVAALLSLGCNVHTFYLPFYFQSAKGTSASKSGLRLLPYTLSLTGAELVVGTSSSLIGVFLPFMYFGTSLFAIAGGLLCLLKVQTTTARIIGYQILAGVGVGSSMQLCATSVRAAVNHSDIPIAATLTIFAPFFGSAIGAAISQNIFRIELRRGLAKIMTAKDALEVFDAGGAGVDRITSAINKGQVRESYNFALSKTFMIAAVAGGVAFLLTLCIKWRTLKQKAESREEDVPKQLQEQHGKIESHTV</sequence>
<dbReference type="Gene3D" id="1.20.1250.20">
    <property type="entry name" value="MFS general substrate transporter like domains"/>
    <property type="match status" value="1"/>
</dbReference>
<dbReference type="OrthoDB" id="10021397at2759"/>
<feature type="transmembrane region" description="Helical" evidence="6">
    <location>
        <begin position="398"/>
        <end position="417"/>
    </location>
</feature>
<feature type="region of interest" description="Disordered" evidence="5">
    <location>
        <begin position="535"/>
        <end position="556"/>
    </location>
</feature>
<feature type="transmembrane region" description="Helical" evidence="6">
    <location>
        <begin position="163"/>
        <end position="185"/>
    </location>
</feature>
<keyword evidence="2 6" id="KW-0812">Transmembrane</keyword>
<evidence type="ECO:0000256" key="5">
    <source>
        <dbReference type="SAM" id="MobiDB-lite"/>
    </source>
</evidence>
<proteinExistence type="predicted"/>
<dbReference type="InterPro" id="IPR020846">
    <property type="entry name" value="MFS_dom"/>
</dbReference>
<accession>A0A9P9DKT0</accession>
<feature type="transmembrane region" description="Helical" evidence="6">
    <location>
        <begin position="429"/>
        <end position="450"/>
    </location>
</feature>
<feature type="transmembrane region" description="Helical" evidence="6">
    <location>
        <begin position="371"/>
        <end position="392"/>
    </location>
</feature>
<evidence type="ECO:0000313" key="8">
    <source>
        <dbReference type="EMBL" id="KAH7121300.1"/>
    </source>
</evidence>
<gene>
    <name evidence="8" type="ORF">B0J11DRAFT_491375</name>
</gene>
<feature type="transmembrane region" description="Helical" evidence="6">
    <location>
        <begin position="130"/>
        <end position="151"/>
    </location>
</feature>
<dbReference type="PANTHER" id="PTHR23501:SF198">
    <property type="entry name" value="AZOLE RESISTANCE PROTEIN 1-RELATED"/>
    <property type="match status" value="1"/>
</dbReference>
<dbReference type="GO" id="GO:0005886">
    <property type="term" value="C:plasma membrane"/>
    <property type="evidence" value="ECO:0007669"/>
    <property type="project" value="TreeGrafter"/>
</dbReference>
<feature type="transmembrane region" description="Helical" evidence="6">
    <location>
        <begin position="304"/>
        <end position="324"/>
    </location>
</feature>
<dbReference type="PROSITE" id="PS50850">
    <property type="entry name" value="MFS"/>
    <property type="match status" value="1"/>
</dbReference>
<dbReference type="InterPro" id="IPR011701">
    <property type="entry name" value="MFS"/>
</dbReference>
<feature type="transmembrane region" description="Helical" evidence="6">
    <location>
        <begin position="191"/>
        <end position="215"/>
    </location>
</feature>